<evidence type="ECO:0000256" key="9">
    <source>
        <dbReference type="ARBA" id="ARBA00022946"/>
    </source>
</evidence>
<proteinExistence type="inferred from homology"/>
<evidence type="ECO:0000313" key="17">
    <source>
        <dbReference type="Proteomes" id="UP000274822"/>
    </source>
</evidence>
<dbReference type="PROSITE" id="PS51731">
    <property type="entry name" value="GNAT_NAGS"/>
    <property type="match status" value="1"/>
</dbReference>
<sequence length="521" mass="57430">MFNRLRFPAKHHQLRVPSSHCPKHTSRLYHTTTPTPIAVAKNTRPDHAVRDEEVTQTAVEGERELILKVMRTIPTQRELRHFLKRYIPPKEVVDSLLRPSHRHIALTKVQGPFVPAQLASVASTLVQLCRLGLTSVVVLENEEWACVQPNDPAEEEALRLSMLRESLAITEAIEKVGGRARPVTSDVFWEPEGGGWNEIKSASEGEQDTPTLRASLDLVQSALRSEQIPIILPIASFPGSIKRPVPANNAMVALCRSLAQPNHVIPASSAILDSTLLPVKLVVINKEGGIPNHEKPGTAHSLINLVEEHDGIVHAYRSTPQWHNSHPTALQNLEMVRYCLALLPTTSSAIVVPCASLPHALISNLITDKPLYSSSLPTNRGGTPHLITTINTSHATVLRHGMSIAYHPSMDSVERPAMTALLEASFGRRLDANAFYERLERRLVCAIVAGGYEGAVIVTGEPAVGEVEAETEVGKYYYLDKFAIAPTSQGIGLTDILWKRMTDAYPDIMWRSRADNGVNKW</sequence>
<evidence type="ECO:0000256" key="7">
    <source>
        <dbReference type="ARBA" id="ARBA00022605"/>
    </source>
</evidence>
<evidence type="ECO:0000256" key="11">
    <source>
        <dbReference type="ARBA" id="ARBA00023315"/>
    </source>
</evidence>
<keyword evidence="9" id="KW-0809">Transit peptide</keyword>
<dbReference type="Gene3D" id="3.40.630.30">
    <property type="match status" value="1"/>
</dbReference>
<keyword evidence="7" id="KW-0028">Amino-acid biosynthesis</keyword>
<dbReference type="Proteomes" id="UP000274822">
    <property type="component" value="Unassembled WGS sequence"/>
</dbReference>
<comment type="function">
    <text evidence="1">N-acetylglutamate synthase involved in arginine biosynthesis.</text>
</comment>
<keyword evidence="8" id="KW-0808">Transferase</keyword>
<dbReference type="EC" id="2.3.1.1" evidence="5"/>
<dbReference type="AlphaFoldDB" id="A0A433QJM7"/>
<dbReference type="GO" id="GO:0004042">
    <property type="term" value="F:L-glutamate N-acetyltransferase activity"/>
    <property type="evidence" value="ECO:0007669"/>
    <property type="project" value="TreeGrafter"/>
</dbReference>
<evidence type="ECO:0000256" key="1">
    <source>
        <dbReference type="ARBA" id="ARBA00002294"/>
    </source>
</evidence>
<evidence type="ECO:0000256" key="8">
    <source>
        <dbReference type="ARBA" id="ARBA00022679"/>
    </source>
</evidence>
<accession>A0A433QJM7</accession>
<dbReference type="Gene3D" id="3.40.1160.10">
    <property type="entry name" value="Acetylglutamate kinase-like"/>
    <property type="match status" value="1"/>
</dbReference>
<evidence type="ECO:0000256" key="14">
    <source>
        <dbReference type="ARBA" id="ARBA00048372"/>
    </source>
</evidence>
<organism evidence="16 17">
    <name type="scientific">Jimgerdemannia flammicorona</name>
    <dbReference type="NCBI Taxonomy" id="994334"/>
    <lineage>
        <taxon>Eukaryota</taxon>
        <taxon>Fungi</taxon>
        <taxon>Fungi incertae sedis</taxon>
        <taxon>Mucoromycota</taxon>
        <taxon>Mucoromycotina</taxon>
        <taxon>Endogonomycetes</taxon>
        <taxon>Endogonales</taxon>
        <taxon>Endogonaceae</taxon>
        <taxon>Jimgerdemannia</taxon>
    </lineage>
</organism>
<comment type="pathway">
    <text evidence="3">Amino-acid biosynthesis; L-arginine biosynthesis; N(2)-acetyl-L-ornithine from L-glutamate: step 1/4.</text>
</comment>
<dbReference type="GO" id="GO:0006526">
    <property type="term" value="P:L-arginine biosynthetic process"/>
    <property type="evidence" value="ECO:0007669"/>
    <property type="project" value="UniProtKB-UniPathway"/>
</dbReference>
<dbReference type="PANTHER" id="PTHR23342">
    <property type="entry name" value="N-ACETYLGLUTAMATE SYNTHASE"/>
    <property type="match status" value="1"/>
</dbReference>
<evidence type="ECO:0000256" key="13">
    <source>
        <dbReference type="ARBA" id="ARBA00033251"/>
    </source>
</evidence>
<evidence type="ECO:0000313" key="16">
    <source>
        <dbReference type="EMBL" id="RUS29979.1"/>
    </source>
</evidence>
<evidence type="ECO:0000256" key="12">
    <source>
        <dbReference type="ARBA" id="ARBA00030346"/>
    </source>
</evidence>
<evidence type="ECO:0000256" key="6">
    <source>
        <dbReference type="ARBA" id="ARBA00018802"/>
    </source>
</evidence>
<keyword evidence="10" id="KW-0496">Mitochondrion</keyword>
<reference evidence="16 17" key="1">
    <citation type="journal article" date="2018" name="New Phytol.">
        <title>Phylogenomics of Endogonaceae and evolution of mycorrhizas within Mucoromycota.</title>
        <authorList>
            <person name="Chang Y."/>
            <person name="Desiro A."/>
            <person name="Na H."/>
            <person name="Sandor L."/>
            <person name="Lipzen A."/>
            <person name="Clum A."/>
            <person name="Barry K."/>
            <person name="Grigoriev I.V."/>
            <person name="Martin F.M."/>
            <person name="Stajich J.E."/>
            <person name="Smith M.E."/>
            <person name="Bonito G."/>
            <person name="Spatafora J.W."/>
        </authorList>
    </citation>
    <scope>NUCLEOTIDE SEQUENCE [LARGE SCALE GENOMIC DNA]</scope>
    <source>
        <strain evidence="16 17">AD002</strain>
    </source>
</reference>
<evidence type="ECO:0000256" key="5">
    <source>
        <dbReference type="ARBA" id="ARBA00012697"/>
    </source>
</evidence>
<evidence type="ECO:0000256" key="10">
    <source>
        <dbReference type="ARBA" id="ARBA00023128"/>
    </source>
</evidence>
<dbReference type="UniPathway" id="UPA00068"/>
<dbReference type="GO" id="GO:0005759">
    <property type="term" value="C:mitochondrial matrix"/>
    <property type="evidence" value="ECO:0007669"/>
    <property type="project" value="TreeGrafter"/>
</dbReference>
<evidence type="ECO:0000256" key="4">
    <source>
        <dbReference type="ARBA" id="ARBA00008694"/>
    </source>
</evidence>
<gene>
    <name evidence="16" type="ORF">BC938DRAFT_479993</name>
</gene>
<protein>
    <recommendedName>
        <fullName evidence="6">Amino-acid acetyltransferase, mitochondrial</fullName>
        <ecNumber evidence="5">2.3.1.1</ecNumber>
    </recommendedName>
    <alternativeName>
        <fullName evidence="12">Glutamate N-acetyltransferase</fullName>
    </alternativeName>
    <alternativeName>
        <fullName evidence="13">N-acetylglutamate synthase</fullName>
    </alternativeName>
</protein>
<comment type="similarity">
    <text evidence="4">Belongs to the acetyltransferase family.</text>
</comment>
<dbReference type="GO" id="GO:0006592">
    <property type="term" value="P:ornithine biosynthetic process"/>
    <property type="evidence" value="ECO:0007669"/>
    <property type="project" value="TreeGrafter"/>
</dbReference>
<comment type="subcellular location">
    <subcellularLocation>
        <location evidence="2">Mitochondrion</location>
    </subcellularLocation>
</comment>
<evidence type="ECO:0000256" key="3">
    <source>
        <dbReference type="ARBA" id="ARBA00004925"/>
    </source>
</evidence>
<keyword evidence="11" id="KW-0012">Acyltransferase</keyword>
<evidence type="ECO:0000259" key="15">
    <source>
        <dbReference type="PROSITE" id="PS51731"/>
    </source>
</evidence>
<dbReference type="Pfam" id="PF04768">
    <property type="entry name" value="NAT"/>
    <property type="match status" value="1"/>
</dbReference>
<feature type="domain" description="N-acetyltransferase" evidence="15">
    <location>
        <begin position="402"/>
        <end position="521"/>
    </location>
</feature>
<dbReference type="InterPro" id="IPR006855">
    <property type="entry name" value="Vertebrate-like_GNAT_dom"/>
</dbReference>
<comment type="catalytic activity">
    <reaction evidence="14">
        <text>L-glutamate + acetyl-CoA = N-acetyl-L-glutamate + CoA + H(+)</text>
        <dbReference type="Rhea" id="RHEA:24292"/>
        <dbReference type="ChEBI" id="CHEBI:15378"/>
        <dbReference type="ChEBI" id="CHEBI:29985"/>
        <dbReference type="ChEBI" id="CHEBI:44337"/>
        <dbReference type="ChEBI" id="CHEBI:57287"/>
        <dbReference type="ChEBI" id="CHEBI:57288"/>
        <dbReference type="EC" id="2.3.1.1"/>
    </reaction>
</comment>
<comment type="caution">
    <text evidence="16">The sequence shown here is derived from an EMBL/GenBank/DDBJ whole genome shotgun (WGS) entry which is preliminary data.</text>
</comment>
<name>A0A433QJM7_9FUNG</name>
<dbReference type="InterPro" id="IPR036393">
    <property type="entry name" value="AceGlu_kinase-like_sf"/>
</dbReference>
<keyword evidence="17" id="KW-1185">Reference proteome</keyword>
<dbReference type="EMBL" id="RBNJ01004436">
    <property type="protein sequence ID" value="RUS29979.1"/>
    <property type="molecule type" value="Genomic_DNA"/>
</dbReference>
<dbReference type="PANTHER" id="PTHR23342:SF4">
    <property type="entry name" value="AMINO-ACID ACETYLTRANSFERASE, MITOCHONDRIAL"/>
    <property type="match status" value="1"/>
</dbReference>
<evidence type="ECO:0000256" key="2">
    <source>
        <dbReference type="ARBA" id="ARBA00004173"/>
    </source>
</evidence>